<gene>
    <name evidence="28" type="ORF">DWV00_23610</name>
</gene>
<evidence type="ECO:0000259" key="25">
    <source>
        <dbReference type="PROSITE" id="PS50112"/>
    </source>
</evidence>
<dbReference type="InterPro" id="IPR003661">
    <property type="entry name" value="HisK_dim/P_dom"/>
</dbReference>
<dbReference type="Pfam" id="PF13426">
    <property type="entry name" value="PAS_9"/>
    <property type="match status" value="1"/>
</dbReference>
<dbReference type="Pfam" id="PF00072">
    <property type="entry name" value="Response_reg"/>
    <property type="match status" value="1"/>
</dbReference>
<dbReference type="EC" id="2.7.13.3" evidence="3"/>
<evidence type="ECO:0000256" key="19">
    <source>
        <dbReference type="ARBA" id="ARBA00070152"/>
    </source>
</evidence>
<keyword evidence="11" id="KW-0067">ATP-binding</keyword>
<comment type="function">
    <text evidence="16">Member of the two-component regulatory system BvgS/BvgA. Phosphorylates BvgA via a four-step phosphorelay in response to environmental signals.</text>
</comment>
<feature type="domain" description="Response regulatory" evidence="24">
    <location>
        <begin position="863"/>
        <end position="980"/>
    </location>
</feature>
<feature type="modified residue" description="Phosphohistidine" evidence="20">
    <location>
        <position position="1056"/>
    </location>
</feature>
<keyword evidence="12 22" id="KW-1133">Transmembrane helix</keyword>
<dbReference type="GO" id="GO:0005524">
    <property type="term" value="F:ATP binding"/>
    <property type="evidence" value="ECO:0007669"/>
    <property type="project" value="UniProtKB-KW"/>
</dbReference>
<dbReference type="Pfam" id="PF01627">
    <property type="entry name" value="Hpt"/>
    <property type="match status" value="1"/>
</dbReference>
<evidence type="ECO:0000256" key="22">
    <source>
        <dbReference type="SAM" id="Phobius"/>
    </source>
</evidence>
<name>A0A3D8JUU4_9BURK</name>
<keyword evidence="13" id="KW-0902">Two-component regulatory system</keyword>
<dbReference type="PROSITE" id="PS50894">
    <property type="entry name" value="HPT"/>
    <property type="match status" value="1"/>
</dbReference>
<dbReference type="FunFam" id="1.10.287.130:FF:000002">
    <property type="entry name" value="Two-component osmosensing histidine kinase"/>
    <property type="match status" value="1"/>
</dbReference>
<dbReference type="InterPro" id="IPR036641">
    <property type="entry name" value="HPT_dom_sf"/>
</dbReference>
<keyword evidence="7 22" id="KW-0812">Transmembrane</keyword>
<evidence type="ECO:0000259" key="27">
    <source>
        <dbReference type="PROSITE" id="PS50894"/>
    </source>
</evidence>
<dbReference type="Gene3D" id="1.10.287.130">
    <property type="match status" value="1"/>
</dbReference>
<dbReference type="CDD" id="cd00088">
    <property type="entry name" value="HPT"/>
    <property type="match status" value="1"/>
</dbReference>
<evidence type="ECO:0000256" key="20">
    <source>
        <dbReference type="PROSITE-ProRule" id="PRU00110"/>
    </source>
</evidence>
<dbReference type="Gene3D" id="3.30.565.10">
    <property type="entry name" value="Histidine kinase-like ATPase, C-terminal domain"/>
    <property type="match status" value="1"/>
</dbReference>
<dbReference type="SMART" id="SM00388">
    <property type="entry name" value="HisKA"/>
    <property type="match status" value="1"/>
</dbReference>
<evidence type="ECO:0000256" key="12">
    <source>
        <dbReference type="ARBA" id="ARBA00022989"/>
    </source>
</evidence>
<dbReference type="PROSITE" id="PS50112">
    <property type="entry name" value="PAS"/>
    <property type="match status" value="1"/>
</dbReference>
<dbReference type="InterPro" id="IPR005467">
    <property type="entry name" value="His_kinase_dom"/>
</dbReference>
<comment type="subcellular location">
    <subcellularLocation>
        <location evidence="2">Cell membrane</location>
        <topology evidence="2">Multi-pass membrane protein</topology>
    </subcellularLocation>
</comment>
<evidence type="ECO:0000259" key="24">
    <source>
        <dbReference type="PROSITE" id="PS50110"/>
    </source>
</evidence>
<dbReference type="CDD" id="cd12915">
    <property type="entry name" value="PDC2_DGC_like"/>
    <property type="match status" value="1"/>
</dbReference>
<dbReference type="PRINTS" id="PR00344">
    <property type="entry name" value="BCTRLSENSOR"/>
</dbReference>
<evidence type="ECO:0000256" key="5">
    <source>
        <dbReference type="ARBA" id="ARBA00022553"/>
    </source>
</evidence>
<keyword evidence="14" id="KW-0843">Virulence</keyword>
<evidence type="ECO:0000256" key="17">
    <source>
        <dbReference type="ARBA" id="ARBA00064003"/>
    </source>
</evidence>
<dbReference type="GO" id="GO:0005886">
    <property type="term" value="C:plasma membrane"/>
    <property type="evidence" value="ECO:0007669"/>
    <property type="project" value="UniProtKB-SubCell"/>
</dbReference>
<sequence length="1116" mass="120778">MRTNHAVALGLIFALWIALAAFSTWDAKTELTNERLQADTLADALAAHTSRVMREADQVASVVAWLVRRDGIAPPLDDYVHSGLLDLDVFTRVAVIDKHGMVRASTNPDFELTSLAGSDDFRVHIDDPSTRIVIGRPPIGLAPDQASIELSRRIDDPQGRFLGVVLISMPPAYLTDLYDALHAGQGGLVSVIGADDYAIRARRSGEREDVDGRTLPRGAPLRIALAKSPRGHFDAINWVDAVRRTISYETLPEYRLVVLVGISNGDYLSAFRLRALALFIAGLVLTALILAAEAHHRRLFRRLQAASEREREAHERKIVEARRADALFKAIPDCALGLSADGQIDGYNPRLLELLGWQREDVSTATPIQVAHAFFRDDRGDDRDHKTEQFAAMLAGTAVGRSASAVFHLETPFASVYEMRVERRGADSSGVVALIRDVSREHANEQALMQSEARYRQLIELSPYAVFLIQEFTIAFANPKALEMLGAYSAAQIRGLSIAEFVHAGHREVIEERIGRLLRRYTAAPAREAKWLRLDGSAFIGEMTAVPYELDGVRGALVMLQDVTSRKEAEAQREQARAEAEAASRAKSAFLATMSHEIRTPMNGVIGMIEVLSQTPLSPDQGDMVTTVRESANALLTLIDDILDFSKIEAGRLHIERVPLSITHLVDGLCHSLTPVAERAGVKLAKSLSPDLPKVVLSDDTRLRQVLYNLVGNAIKFSGGRPDKPGVVGVSVDASPHPSGPGQMQIHFKISDNGIGMSADTLPKLFKPFTQAEASTTRRFGGTGLGLAICRRLCELMGGDVTAQSEPGSGSTFTVSLPFEIGEPEDDVHRALSPANAGARGMQRIGGAGPAPSIAQARELGRLILVAEDDAINQKVILRQLGLLGHAAEIAADGREALALWRANRYALLLTDLHMPEMDGYELVETIRREEPAGTRLPIVALTANAVQGEAARAKAVGMDGYLTKPLQLARLQAVLDSHFPMREAPAVPAAPPAREAPPRHAQAVDVDVLKGIVGDDPEIVRELLSDYQQSVGRLAAELRAHCDAGRGREAGAIAHKLKSSSRSVGALTLGDLCAELENAGKAGDLALLANWAKQFDAALAAVEQALDRLLAVESK</sequence>
<dbReference type="PROSITE" id="PS50110">
    <property type="entry name" value="RESPONSE_REGULATORY"/>
    <property type="match status" value="1"/>
</dbReference>
<feature type="domain" description="PAC" evidence="26">
    <location>
        <begin position="525"/>
        <end position="575"/>
    </location>
</feature>
<evidence type="ECO:0000259" key="23">
    <source>
        <dbReference type="PROSITE" id="PS50109"/>
    </source>
</evidence>
<dbReference type="Pfam" id="PF02518">
    <property type="entry name" value="HATPase_c"/>
    <property type="match status" value="1"/>
</dbReference>
<dbReference type="InterPro" id="IPR035965">
    <property type="entry name" value="PAS-like_dom_sf"/>
</dbReference>
<dbReference type="InterPro" id="IPR008207">
    <property type="entry name" value="Sig_transdc_His_kin_Hpt_dom"/>
</dbReference>
<keyword evidence="6" id="KW-0808">Transferase</keyword>
<organism evidence="28 29">
    <name type="scientific">Trinickia dinghuensis</name>
    <dbReference type="NCBI Taxonomy" id="2291023"/>
    <lineage>
        <taxon>Bacteria</taxon>
        <taxon>Pseudomonadati</taxon>
        <taxon>Pseudomonadota</taxon>
        <taxon>Betaproteobacteria</taxon>
        <taxon>Burkholderiales</taxon>
        <taxon>Burkholderiaceae</taxon>
        <taxon>Trinickia</taxon>
    </lineage>
</organism>
<dbReference type="SUPFAM" id="SSF47226">
    <property type="entry name" value="Histidine-containing phosphotransfer domain, HPT domain"/>
    <property type="match status" value="1"/>
</dbReference>
<evidence type="ECO:0000313" key="28">
    <source>
        <dbReference type="EMBL" id="RDU96572.1"/>
    </source>
</evidence>
<keyword evidence="10" id="KW-0418">Kinase</keyword>
<dbReference type="CDD" id="cd00130">
    <property type="entry name" value="PAS"/>
    <property type="match status" value="1"/>
</dbReference>
<dbReference type="Gene3D" id="3.30.450.20">
    <property type="entry name" value="PAS domain"/>
    <property type="match status" value="4"/>
</dbReference>
<dbReference type="SUPFAM" id="SSF55874">
    <property type="entry name" value="ATPase domain of HSP90 chaperone/DNA topoisomerase II/histidine kinase"/>
    <property type="match status" value="1"/>
</dbReference>
<dbReference type="Gene3D" id="1.20.120.160">
    <property type="entry name" value="HPT domain"/>
    <property type="match status" value="1"/>
</dbReference>
<evidence type="ECO:0000313" key="29">
    <source>
        <dbReference type="Proteomes" id="UP000256838"/>
    </source>
</evidence>
<dbReference type="InterPro" id="IPR036890">
    <property type="entry name" value="HATPase_C_sf"/>
</dbReference>
<dbReference type="NCBIfam" id="TIGR00229">
    <property type="entry name" value="sensory_box"/>
    <property type="match status" value="1"/>
</dbReference>
<dbReference type="InterPro" id="IPR011006">
    <property type="entry name" value="CheY-like_superfamily"/>
</dbReference>
<dbReference type="SUPFAM" id="SSF55785">
    <property type="entry name" value="PYP-like sensor domain (PAS domain)"/>
    <property type="match status" value="2"/>
</dbReference>
<dbReference type="Pfam" id="PF00512">
    <property type="entry name" value="HisKA"/>
    <property type="match status" value="1"/>
</dbReference>
<dbReference type="SMART" id="SM00091">
    <property type="entry name" value="PAS"/>
    <property type="match status" value="2"/>
</dbReference>
<evidence type="ECO:0000256" key="4">
    <source>
        <dbReference type="ARBA" id="ARBA00022475"/>
    </source>
</evidence>
<keyword evidence="29" id="KW-1185">Reference proteome</keyword>
<dbReference type="InterPro" id="IPR004358">
    <property type="entry name" value="Sig_transdc_His_kin-like_C"/>
</dbReference>
<dbReference type="GO" id="GO:0000155">
    <property type="term" value="F:phosphorelay sensor kinase activity"/>
    <property type="evidence" value="ECO:0007669"/>
    <property type="project" value="InterPro"/>
</dbReference>
<dbReference type="SMART" id="SM00387">
    <property type="entry name" value="HATPase_c"/>
    <property type="match status" value="1"/>
</dbReference>
<feature type="transmembrane region" description="Helical" evidence="22">
    <location>
        <begin position="273"/>
        <end position="292"/>
    </location>
</feature>
<comment type="caution">
    <text evidence="28">The sequence shown here is derived from an EMBL/GenBank/DDBJ whole genome shotgun (WGS) entry which is preliminary data.</text>
</comment>
<evidence type="ECO:0000256" key="15">
    <source>
        <dbReference type="ARBA" id="ARBA00023136"/>
    </source>
</evidence>
<evidence type="ECO:0000256" key="3">
    <source>
        <dbReference type="ARBA" id="ARBA00012438"/>
    </source>
</evidence>
<protein>
    <recommendedName>
        <fullName evidence="18">Sensory/regulatory protein RpfC</fullName>
        <ecNumber evidence="3">2.7.13.3</ecNumber>
    </recommendedName>
    <alternativeName>
        <fullName evidence="19">Virulence sensor protein BvgS</fullName>
    </alternativeName>
</protein>
<dbReference type="InterPro" id="IPR000014">
    <property type="entry name" value="PAS"/>
</dbReference>
<dbReference type="PANTHER" id="PTHR45339">
    <property type="entry name" value="HYBRID SIGNAL TRANSDUCTION HISTIDINE KINASE J"/>
    <property type="match status" value="1"/>
</dbReference>
<evidence type="ECO:0000256" key="18">
    <source>
        <dbReference type="ARBA" id="ARBA00068150"/>
    </source>
</evidence>
<dbReference type="CDD" id="cd12914">
    <property type="entry name" value="PDC1_DGC_like"/>
    <property type="match status" value="1"/>
</dbReference>
<dbReference type="PROSITE" id="PS50113">
    <property type="entry name" value="PAC"/>
    <property type="match status" value="1"/>
</dbReference>
<dbReference type="CDD" id="cd17546">
    <property type="entry name" value="REC_hyHK_CKI1_RcsC-like"/>
    <property type="match status" value="1"/>
</dbReference>
<evidence type="ECO:0000256" key="13">
    <source>
        <dbReference type="ARBA" id="ARBA00023012"/>
    </source>
</evidence>
<evidence type="ECO:0000256" key="21">
    <source>
        <dbReference type="PROSITE-ProRule" id="PRU00169"/>
    </source>
</evidence>
<dbReference type="Gene3D" id="3.40.50.2300">
    <property type="match status" value="1"/>
</dbReference>
<comment type="catalytic activity">
    <reaction evidence="1">
        <text>ATP + protein L-histidine = ADP + protein N-phospho-L-histidine.</text>
        <dbReference type="EC" id="2.7.13.3"/>
    </reaction>
</comment>
<evidence type="ECO:0000256" key="2">
    <source>
        <dbReference type="ARBA" id="ARBA00004651"/>
    </source>
</evidence>
<keyword evidence="15 22" id="KW-0472">Membrane</keyword>
<dbReference type="InterPro" id="IPR000700">
    <property type="entry name" value="PAS-assoc_C"/>
</dbReference>
<dbReference type="InterPro" id="IPR036097">
    <property type="entry name" value="HisK_dim/P_sf"/>
</dbReference>
<dbReference type="PROSITE" id="PS50109">
    <property type="entry name" value="HIS_KIN"/>
    <property type="match status" value="1"/>
</dbReference>
<comment type="subunit">
    <text evidence="17">At low DSF concentrations, interacts with RpfF.</text>
</comment>
<dbReference type="EMBL" id="QRGA01000014">
    <property type="protein sequence ID" value="RDU96572.1"/>
    <property type="molecule type" value="Genomic_DNA"/>
</dbReference>
<reference evidence="28 29" key="1">
    <citation type="submission" date="2018-08" db="EMBL/GenBank/DDBJ databases">
        <title>Paraburkholderia sp. DHOM06 isolated from forest soil.</title>
        <authorList>
            <person name="Gao Z.-H."/>
            <person name="Qiu L.-H."/>
        </authorList>
    </citation>
    <scope>NUCLEOTIDE SEQUENCE [LARGE SCALE GENOMIC DNA]</scope>
    <source>
        <strain evidence="28 29">DHOM06</strain>
    </source>
</reference>
<evidence type="ECO:0000256" key="6">
    <source>
        <dbReference type="ARBA" id="ARBA00022679"/>
    </source>
</evidence>
<accession>A0A3D8JUU4</accession>
<feature type="domain" description="Histidine kinase" evidence="23">
    <location>
        <begin position="593"/>
        <end position="821"/>
    </location>
</feature>
<proteinExistence type="predicted"/>
<dbReference type="CDD" id="cd00082">
    <property type="entry name" value="HisKA"/>
    <property type="match status" value="1"/>
</dbReference>
<evidence type="ECO:0000256" key="1">
    <source>
        <dbReference type="ARBA" id="ARBA00000085"/>
    </source>
</evidence>
<dbReference type="SUPFAM" id="SSF52172">
    <property type="entry name" value="CheY-like"/>
    <property type="match status" value="1"/>
</dbReference>
<evidence type="ECO:0000259" key="26">
    <source>
        <dbReference type="PROSITE" id="PS50113"/>
    </source>
</evidence>
<evidence type="ECO:0000256" key="8">
    <source>
        <dbReference type="ARBA" id="ARBA00022729"/>
    </source>
</evidence>
<evidence type="ECO:0000256" key="11">
    <source>
        <dbReference type="ARBA" id="ARBA00022840"/>
    </source>
</evidence>
<dbReference type="InterPro" id="IPR001789">
    <property type="entry name" value="Sig_transdc_resp-reg_receiver"/>
</dbReference>
<dbReference type="CDD" id="cd16922">
    <property type="entry name" value="HATPase_EvgS-ArcB-TorS-like"/>
    <property type="match status" value="1"/>
</dbReference>
<feature type="domain" description="PAS" evidence="25">
    <location>
        <begin position="320"/>
        <end position="362"/>
    </location>
</feature>
<dbReference type="AlphaFoldDB" id="A0A3D8JUU4"/>
<evidence type="ECO:0000256" key="10">
    <source>
        <dbReference type="ARBA" id="ARBA00022777"/>
    </source>
</evidence>
<feature type="domain" description="HPt" evidence="27">
    <location>
        <begin position="1017"/>
        <end position="1113"/>
    </location>
</feature>
<dbReference type="FunFam" id="3.30.565.10:FF:000010">
    <property type="entry name" value="Sensor histidine kinase RcsC"/>
    <property type="match status" value="1"/>
</dbReference>
<keyword evidence="5 21" id="KW-0597">Phosphoprotein</keyword>
<keyword evidence="9" id="KW-0547">Nucleotide-binding</keyword>
<evidence type="ECO:0000256" key="9">
    <source>
        <dbReference type="ARBA" id="ARBA00022741"/>
    </source>
</evidence>
<keyword evidence="4" id="KW-1003">Cell membrane</keyword>
<dbReference type="SUPFAM" id="SSF47384">
    <property type="entry name" value="Homodimeric domain of signal transducing histidine kinase"/>
    <property type="match status" value="1"/>
</dbReference>
<evidence type="ECO:0000256" key="7">
    <source>
        <dbReference type="ARBA" id="ARBA00022692"/>
    </source>
</evidence>
<dbReference type="SMART" id="SM00448">
    <property type="entry name" value="REC"/>
    <property type="match status" value="1"/>
</dbReference>
<evidence type="ECO:0000256" key="16">
    <source>
        <dbReference type="ARBA" id="ARBA00058004"/>
    </source>
</evidence>
<feature type="modified residue" description="4-aspartylphosphate" evidence="21">
    <location>
        <position position="912"/>
    </location>
</feature>
<evidence type="ECO:0000256" key="14">
    <source>
        <dbReference type="ARBA" id="ARBA00023026"/>
    </source>
</evidence>
<dbReference type="Proteomes" id="UP000256838">
    <property type="component" value="Unassembled WGS sequence"/>
</dbReference>
<dbReference type="InterPro" id="IPR003594">
    <property type="entry name" value="HATPase_dom"/>
</dbReference>
<dbReference type="PANTHER" id="PTHR45339:SF1">
    <property type="entry name" value="HYBRID SIGNAL TRANSDUCTION HISTIDINE KINASE J"/>
    <property type="match status" value="1"/>
</dbReference>
<keyword evidence="8" id="KW-0732">Signal</keyword>